<protein>
    <submittedName>
        <fullName evidence="1">Uncharacterized protein</fullName>
    </submittedName>
</protein>
<dbReference type="Proteomes" id="UP000249748">
    <property type="component" value="Unassembled WGS sequence"/>
</dbReference>
<organism evidence="1 2">
    <name type="scientific">Aspergillus costaricaensis CBS 115574</name>
    <dbReference type="NCBI Taxonomy" id="1448317"/>
    <lineage>
        <taxon>Eukaryota</taxon>
        <taxon>Fungi</taxon>
        <taxon>Dikarya</taxon>
        <taxon>Ascomycota</taxon>
        <taxon>Pezizomycotina</taxon>
        <taxon>Eurotiomycetes</taxon>
        <taxon>Eurotiomycetidae</taxon>
        <taxon>Eurotiales</taxon>
        <taxon>Aspergillaceae</taxon>
        <taxon>Aspergillus</taxon>
        <taxon>Aspergillus subgen. Circumdati</taxon>
    </lineage>
</organism>
<sequence>MGPGFLIDDYAESLLSNQIIPGSLISFVGVITITLCLHKTFKEWVKNVREWSSTITLCNSIVVVRCWISQVRPARGKRG</sequence>
<accession>A0ACD1I944</accession>
<keyword evidence="2" id="KW-1185">Reference proteome</keyword>
<gene>
    <name evidence="1" type="ORF">BO79DRAFT_34283</name>
</gene>
<dbReference type="EMBL" id="KZ824557">
    <property type="protein sequence ID" value="RAK87034.1"/>
    <property type="molecule type" value="Genomic_DNA"/>
</dbReference>
<reference evidence="1" key="1">
    <citation type="submission" date="2018-02" db="EMBL/GenBank/DDBJ databases">
        <title>The genomes of Aspergillus section Nigri reveals drivers in fungal speciation.</title>
        <authorList>
            <consortium name="DOE Joint Genome Institute"/>
            <person name="Vesth T.C."/>
            <person name="Nybo J."/>
            <person name="Theobald S."/>
            <person name="Brandl J."/>
            <person name="Frisvad J.C."/>
            <person name="Nielsen K.F."/>
            <person name="Lyhne E.K."/>
            <person name="Kogle M.E."/>
            <person name="Kuo A."/>
            <person name="Riley R."/>
            <person name="Clum A."/>
            <person name="Nolan M."/>
            <person name="Lipzen A."/>
            <person name="Salamov A."/>
            <person name="Henrissat B."/>
            <person name="Wiebenga A."/>
            <person name="De vries R.P."/>
            <person name="Grigoriev I.V."/>
            <person name="Mortensen U.H."/>
            <person name="Andersen M.R."/>
            <person name="Baker S.E."/>
        </authorList>
    </citation>
    <scope>NUCLEOTIDE SEQUENCE</scope>
    <source>
        <strain evidence="1">CBS 115574</strain>
    </source>
</reference>
<evidence type="ECO:0000313" key="2">
    <source>
        <dbReference type="Proteomes" id="UP000249748"/>
    </source>
</evidence>
<name>A0ACD1I944_9EURO</name>
<evidence type="ECO:0000313" key="1">
    <source>
        <dbReference type="EMBL" id="RAK87034.1"/>
    </source>
</evidence>
<proteinExistence type="predicted"/>